<dbReference type="SMART" id="SM00342">
    <property type="entry name" value="HTH_ARAC"/>
    <property type="match status" value="1"/>
</dbReference>
<keyword evidence="1" id="KW-0805">Transcription regulation</keyword>
<feature type="domain" description="HTH araC/xylS-type" evidence="5">
    <location>
        <begin position="197"/>
        <end position="293"/>
    </location>
</feature>
<keyword evidence="7" id="KW-1185">Reference proteome</keyword>
<dbReference type="InterPro" id="IPR018062">
    <property type="entry name" value="HTH_AraC-typ_CS"/>
</dbReference>
<dbReference type="Gene3D" id="1.10.10.60">
    <property type="entry name" value="Homeodomain-like"/>
    <property type="match status" value="2"/>
</dbReference>
<organism evidence="6 7">
    <name type="scientific">Dictyobacter aurantiacus</name>
    <dbReference type="NCBI Taxonomy" id="1936993"/>
    <lineage>
        <taxon>Bacteria</taxon>
        <taxon>Bacillati</taxon>
        <taxon>Chloroflexota</taxon>
        <taxon>Ktedonobacteria</taxon>
        <taxon>Ktedonobacterales</taxon>
        <taxon>Dictyobacteraceae</taxon>
        <taxon>Dictyobacter</taxon>
    </lineage>
</organism>
<reference evidence="7" key="1">
    <citation type="submission" date="2018-12" db="EMBL/GenBank/DDBJ databases">
        <title>Tengunoibacter tsumagoiensis gen. nov., sp. nov., Dictyobacter kobayashii sp. nov., D. alpinus sp. nov., and D. joshuensis sp. nov. and description of Dictyobacteraceae fam. nov. within the order Ktedonobacterales isolated from Tengu-no-mugimeshi.</title>
        <authorList>
            <person name="Wang C.M."/>
            <person name="Zheng Y."/>
            <person name="Sakai Y."/>
            <person name="Toyoda A."/>
            <person name="Minakuchi Y."/>
            <person name="Abe K."/>
            <person name="Yokota A."/>
            <person name="Yabe S."/>
        </authorList>
    </citation>
    <scope>NUCLEOTIDE SEQUENCE [LARGE SCALE GENOMIC DNA]</scope>
    <source>
        <strain evidence="7">S-27</strain>
    </source>
</reference>
<evidence type="ECO:0000313" key="6">
    <source>
        <dbReference type="EMBL" id="GCE06933.1"/>
    </source>
</evidence>
<evidence type="ECO:0000313" key="7">
    <source>
        <dbReference type="Proteomes" id="UP000287224"/>
    </source>
</evidence>
<dbReference type="InterPro" id="IPR009057">
    <property type="entry name" value="Homeodomain-like_sf"/>
</dbReference>
<dbReference type="InterPro" id="IPR037923">
    <property type="entry name" value="HTH-like"/>
</dbReference>
<dbReference type="EMBL" id="BIFQ01000001">
    <property type="protein sequence ID" value="GCE06933.1"/>
    <property type="molecule type" value="Genomic_DNA"/>
</dbReference>
<evidence type="ECO:0000256" key="4">
    <source>
        <dbReference type="ARBA" id="ARBA00023163"/>
    </source>
</evidence>
<dbReference type="PANTHER" id="PTHR46796:SF6">
    <property type="entry name" value="ARAC SUBFAMILY"/>
    <property type="match status" value="1"/>
</dbReference>
<dbReference type="Proteomes" id="UP000287224">
    <property type="component" value="Unassembled WGS sequence"/>
</dbReference>
<dbReference type="InterPro" id="IPR050204">
    <property type="entry name" value="AraC_XylS_family_regulators"/>
</dbReference>
<evidence type="ECO:0000256" key="3">
    <source>
        <dbReference type="ARBA" id="ARBA00023159"/>
    </source>
</evidence>
<dbReference type="InterPro" id="IPR018060">
    <property type="entry name" value="HTH_AraC"/>
</dbReference>
<keyword evidence="4" id="KW-0804">Transcription</keyword>
<dbReference type="PROSITE" id="PS01124">
    <property type="entry name" value="HTH_ARAC_FAMILY_2"/>
    <property type="match status" value="1"/>
</dbReference>
<gene>
    <name evidence="6" type="ORF">KDAU_42620</name>
</gene>
<evidence type="ECO:0000256" key="1">
    <source>
        <dbReference type="ARBA" id="ARBA00023015"/>
    </source>
</evidence>
<dbReference type="GO" id="GO:0043565">
    <property type="term" value="F:sequence-specific DNA binding"/>
    <property type="evidence" value="ECO:0007669"/>
    <property type="project" value="InterPro"/>
</dbReference>
<dbReference type="OrthoDB" id="183331at2"/>
<dbReference type="AlphaFoldDB" id="A0A401ZJB6"/>
<comment type="caution">
    <text evidence="6">The sequence shown here is derived from an EMBL/GenBank/DDBJ whole genome shotgun (WGS) entry which is preliminary data.</text>
</comment>
<dbReference type="InterPro" id="IPR003313">
    <property type="entry name" value="AraC-bd"/>
</dbReference>
<proteinExistence type="predicted"/>
<keyword evidence="3" id="KW-0010">Activator</keyword>
<sequence length="293" mass="32670">MESLSVKDDSLERTFDVPPEHIIQSSSGKGWNALDIAEVIHPHDDFVLPAIPRHVLVVNLGSPSQIREQYVGRQGLLKTGNLVIMPAGAPSNWHLEREEEVRHLHLYLSPTLIQNIAASADVNPDRVELIDTIGVFDPQIESIALSLLAELRSEGLGGKLYVESLATMLGIQLLRHHSSLQQPSLATSAHLARTTLRPAINYIEEHLAEDLSLSDIAAVVHLSPYHFARLFKESTGLPPHRYVIQRRIERAKLLMTTTNWSFTTIAHAVGFSNESHLALHFKRLTGLAPRTYR</sequence>
<name>A0A401ZJB6_9CHLR</name>
<dbReference type="Pfam" id="PF02311">
    <property type="entry name" value="AraC_binding"/>
    <property type="match status" value="1"/>
</dbReference>
<accession>A0A401ZJB6</accession>
<dbReference type="GO" id="GO:0003700">
    <property type="term" value="F:DNA-binding transcription factor activity"/>
    <property type="evidence" value="ECO:0007669"/>
    <property type="project" value="InterPro"/>
</dbReference>
<keyword evidence="2" id="KW-0238">DNA-binding</keyword>
<evidence type="ECO:0000259" key="5">
    <source>
        <dbReference type="PROSITE" id="PS01124"/>
    </source>
</evidence>
<dbReference type="SUPFAM" id="SSF51215">
    <property type="entry name" value="Regulatory protein AraC"/>
    <property type="match status" value="1"/>
</dbReference>
<dbReference type="RefSeq" id="WP_126597823.1">
    <property type="nucleotide sequence ID" value="NZ_BIFQ01000001.1"/>
</dbReference>
<dbReference type="SUPFAM" id="SSF46689">
    <property type="entry name" value="Homeodomain-like"/>
    <property type="match status" value="2"/>
</dbReference>
<dbReference type="PANTHER" id="PTHR46796">
    <property type="entry name" value="HTH-TYPE TRANSCRIPTIONAL ACTIVATOR RHAS-RELATED"/>
    <property type="match status" value="1"/>
</dbReference>
<dbReference type="Pfam" id="PF12833">
    <property type="entry name" value="HTH_18"/>
    <property type="match status" value="1"/>
</dbReference>
<dbReference type="PROSITE" id="PS00041">
    <property type="entry name" value="HTH_ARAC_FAMILY_1"/>
    <property type="match status" value="1"/>
</dbReference>
<protein>
    <submittedName>
        <fullName evidence="6">AraC family transcriptional regulator</fullName>
    </submittedName>
</protein>
<evidence type="ECO:0000256" key="2">
    <source>
        <dbReference type="ARBA" id="ARBA00023125"/>
    </source>
</evidence>